<evidence type="ECO:0000313" key="2">
    <source>
        <dbReference type="Proteomes" id="UP000070501"/>
    </source>
</evidence>
<organism evidence="1 2">
    <name type="scientific">Microdochium bolleyi</name>
    <dbReference type="NCBI Taxonomy" id="196109"/>
    <lineage>
        <taxon>Eukaryota</taxon>
        <taxon>Fungi</taxon>
        <taxon>Dikarya</taxon>
        <taxon>Ascomycota</taxon>
        <taxon>Pezizomycotina</taxon>
        <taxon>Sordariomycetes</taxon>
        <taxon>Xylariomycetidae</taxon>
        <taxon>Xylariales</taxon>
        <taxon>Microdochiaceae</taxon>
        <taxon>Microdochium</taxon>
    </lineage>
</organism>
<dbReference type="InParanoid" id="A0A136J7Y7"/>
<dbReference type="EMBL" id="KQ964248">
    <property type="protein sequence ID" value="KXJ93268.1"/>
    <property type="molecule type" value="Genomic_DNA"/>
</dbReference>
<feature type="non-terminal residue" evidence="1">
    <location>
        <position position="60"/>
    </location>
</feature>
<evidence type="ECO:0000313" key="1">
    <source>
        <dbReference type="EMBL" id="KXJ93268.1"/>
    </source>
</evidence>
<dbReference type="OrthoDB" id="269872at2759"/>
<keyword evidence="2" id="KW-1185">Reference proteome</keyword>
<dbReference type="AlphaFoldDB" id="A0A136J7Y7"/>
<dbReference type="Proteomes" id="UP000070501">
    <property type="component" value="Unassembled WGS sequence"/>
</dbReference>
<protein>
    <submittedName>
        <fullName evidence="1">Uncharacterized protein</fullName>
    </submittedName>
</protein>
<reference evidence="2" key="1">
    <citation type="submission" date="2016-02" db="EMBL/GenBank/DDBJ databases">
        <title>Draft genome sequence of Microdochium bolleyi, a fungal endophyte of beachgrass.</title>
        <authorList>
            <consortium name="DOE Joint Genome Institute"/>
            <person name="David A.S."/>
            <person name="May G."/>
            <person name="Haridas S."/>
            <person name="Lim J."/>
            <person name="Wang M."/>
            <person name="Labutti K."/>
            <person name="Lipzen A."/>
            <person name="Barry K."/>
            <person name="Grigoriev I.V."/>
        </authorList>
    </citation>
    <scope>NUCLEOTIDE SEQUENCE [LARGE SCALE GENOMIC DNA]</scope>
    <source>
        <strain evidence="2">J235TASD1</strain>
    </source>
</reference>
<gene>
    <name evidence="1" type="ORF">Micbo1qcDRAFT_161245</name>
</gene>
<name>A0A136J7Y7_9PEZI</name>
<proteinExistence type="predicted"/>
<accession>A0A136J7Y7</accession>
<sequence>MKQAIRVVQMAEATRDWSHIEIWRDWPNSEPEPHEREMLWIKDRKVPVRGSGDGRVVFLR</sequence>